<evidence type="ECO:0000313" key="7">
    <source>
        <dbReference type="Proteomes" id="UP000467193"/>
    </source>
</evidence>
<proteinExistence type="predicted"/>
<dbReference type="Pfam" id="PF13245">
    <property type="entry name" value="AAA_19"/>
    <property type="match status" value="1"/>
</dbReference>
<evidence type="ECO:0000256" key="4">
    <source>
        <dbReference type="ARBA" id="ARBA00022840"/>
    </source>
</evidence>
<dbReference type="InterPro" id="IPR000212">
    <property type="entry name" value="DNA_helicase_UvrD/REP"/>
</dbReference>
<dbReference type="RefSeq" id="WP_163796889.1">
    <property type="nucleotide sequence ID" value="NZ_AP022588.1"/>
</dbReference>
<dbReference type="AlphaFoldDB" id="A0A7I7QQH5"/>
<evidence type="ECO:0000256" key="3">
    <source>
        <dbReference type="ARBA" id="ARBA00022806"/>
    </source>
</evidence>
<dbReference type="InterPro" id="IPR014017">
    <property type="entry name" value="DNA_helicase_UvrD-like_C"/>
</dbReference>
<dbReference type="Gene3D" id="3.40.50.300">
    <property type="entry name" value="P-loop containing nucleotide triphosphate hydrolases"/>
    <property type="match status" value="2"/>
</dbReference>
<dbReference type="GO" id="GO:0003677">
    <property type="term" value="F:DNA binding"/>
    <property type="evidence" value="ECO:0007669"/>
    <property type="project" value="InterPro"/>
</dbReference>
<keyword evidence="3" id="KW-0347">Helicase</keyword>
<accession>A0A7I7QQH5</accession>
<organism evidence="6 7">
    <name type="scientific">Mycolicibacterium sediminis</name>
    <dbReference type="NCBI Taxonomy" id="1286180"/>
    <lineage>
        <taxon>Bacteria</taxon>
        <taxon>Bacillati</taxon>
        <taxon>Actinomycetota</taxon>
        <taxon>Actinomycetes</taxon>
        <taxon>Mycobacteriales</taxon>
        <taxon>Mycobacteriaceae</taxon>
        <taxon>Mycolicibacterium</taxon>
    </lineage>
</organism>
<dbReference type="Pfam" id="PF13361">
    <property type="entry name" value="UvrD_C"/>
    <property type="match status" value="1"/>
</dbReference>
<dbReference type="Proteomes" id="UP000467193">
    <property type="component" value="Chromosome"/>
</dbReference>
<dbReference type="GO" id="GO:0000725">
    <property type="term" value="P:recombinational repair"/>
    <property type="evidence" value="ECO:0007669"/>
    <property type="project" value="TreeGrafter"/>
</dbReference>
<keyword evidence="2" id="KW-0378">Hydrolase</keyword>
<keyword evidence="4" id="KW-0067">ATP-binding</keyword>
<dbReference type="InterPro" id="IPR027417">
    <property type="entry name" value="P-loop_NTPase"/>
</dbReference>
<gene>
    <name evidence="6" type="ORF">MSEDJ_21920</name>
</gene>
<name>A0A7I7QQH5_9MYCO</name>
<sequence length="369" mass="41645">MLELPDFNDLSAEQDDVLDLPLDASVIVTGPPGTGKTIIAIWRANMLHKARRPTLLLMYGKLLSTYTGAAVKELDVDSLVSTYHSWFPTFYKQAYGQAPPKVDRWTYDWNACKEKMMKSPVPKMLQRHIIVDEGQDMPKDFYLMLRMVSRSMTILADENQRITDDQSTIAEITAASGVKEVRTLTRNFRNTRPIAEFAAQFYVGLSSGIPELPAESRAGERPVLQGHKDLAETVRQIISYESTFRDHTIGVLVPQVRLLKSLYNRLSIKAKKPVQAYVSEKQNGGLPNLDFAKPGIKLVTWASAKGLEFDTVFLPELQTVKGDPKSEELRMKMYVLSSRAKQRLFLSYSGEGTPLFVDSLPLNLLEDRR</sequence>
<evidence type="ECO:0000256" key="2">
    <source>
        <dbReference type="ARBA" id="ARBA00022801"/>
    </source>
</evidence>
<evidence type="ECO:0000259" key="5">
    <source>
        <dbReference type="Pfam" id="PF13361"/>
    </source>
</evidence>
<dbReference type="GO" id="GO:0016787">
    <property type="term" value="F:hydrolase activity"/>
    <property type="evidence" value="ECO:0007669"/>
    <property type="project" value="UniProtKB-KW"/>
</dbReference>
<dbReference type="PANTHER" id="PTHR11070">
    <property type="entry name" value="UVRD / RECB / PCRA DNA HELICASE FAMILY MEMBER"/>
    <property type="match status" value="1"/>
</dbReference>
<reference evidence="6 7" key="1">
    <citation type="journal article" date="2019" name="Emerg. Microbes Infect.">
        <title>Comprehensive subspecies identification of 175 nontuberculous mycobacteria species based on 7547 genomic profiles.</title>
        <authorList>
            <person name="Matsumoto Y."/>
            <person name="Kinjo T."/>
            <person name="Motooka D."/>
            <person name="Nabeya D."/>
            <person name="Jung N."/>
            <person name="Uechi K."/>
            <person name="Horii T."/>
            <person name="Iida T."/>
            <person name="Fujita J."/>
            <person name="Nakamura S."/>
        </authorList>
    </citation>
    <scope>NUCLEOTIDE SEQUENCE [LARGE SCALE GENOMIC DNA]</scope>
    <source>
        <strain evidence="6 7">JCM 17899</strain>
    </source>
</reference>
<keyword evidence="1" id="KW-0547">Nucleotide-binding</keyword>
<dbReference type="PANTHER" id="PTHR11070:SF2">
    <property type="entry name" value="ATP-DEPENDENT DNA HELICASE SRS2"/>
    <property type="match status" value="1"/>
</dbReference>
<protein>
    <recommendedName>
        <fullName evidence="5">UvrD-like helicase C-terminal domain-containing protein</fullName>
    </recommendedName>
</protein>
<evidence type="ECO:0000313" key="6">
    <source>
        <dbReference type="EMBL" id="BBY28096.1"/>
    </source>
</evidence>
<dbReference type="KEGG" id="msei:MSEDJ_21920"/>
<keyword evidence="7" id="KW-1185">Reference proteome</keyword>
<feature type="domain" description="UvrD-like helicase C-terminal" evidence="5">
    <location>
        <begin position="294"/>
        <end position="349"/>
    </location>
</feature>
<evidence type="ECO:0000256" key="1">
    <source>
        <dbReference type="ARBA" id="ARBA00022741"/>
    </source>
</evidence>
<dbReference type="GO" id="GO:0043138">
    <property type="term" value="F:3'-5' DNA helicase activity"/>
    <property type="evidence" value="ECO:0007669"/>
    <property type="project" value="TreeGrafter"/>
</dbReference>
<dbReference type="EMBL" id="AP022588">
    <property type="protein sequence ID" value="BBY28096.1"/>
    <property type="molecule type" value="Genomic_DNA"/>
</dbReference>
<dbReference type="GO" id="GO:0005524">
    <property type="term" value="F:ATP binding"/>
    <property type="evidence" value="ECO:0007669"/>
    <property type="project" value="UniProtKB-KW"/>
</dbReference>
<dbReference type="SUPFAM" id="SSF52540">
    <property type="entry name" value="P-loop containing nucleoside triphosphate hydrolases"/>
    <property type="match status" value="1"/>
</dbReference>